<organism evidence="8 9">
    <name type="scientific">Myxacorys almedinensis A</name>
    <dbReference type="NCBI Taxonomy" id="2690445"/>
    <lineage>
        <taxon>Bacteria</taxon>
        <taxon>Bacillati</taxon>
        <taxon>Cyanobacteriota</taxon>
        <taxon>Cyanophyceae</taxon>
        <taxon>Leptolyngbyales</taxon>
        <taxon>Leptolyngbyaceae</taxon>
        <taxon>Myxacorys</taxon>
        <taxon>Myxacorys almedinensis</taxon>
    </lineage>
</organism>
<keyword evidence="9" id="KW-1185">Reference proteome</keyword>
<evidence type="ECO:0000256" key="4">
    <source>
        <dbReference type="ARBA" id="ARBA00023110"/>
    </source>
</evidence>
<dbReference type="PROSITE" id="PS50198">
    <property type="entry name" value="PPIC_PPIASE_2"/>
    <property type="match status" value="1"/>
</dbReference>
<dbReference type="PANTHER" id="PTHR47245">
    <property type="entry name" value="PEPTIDYLPROLYL ISOMERASE"/>
    <property type="match status" value="1"/>
</dbReference>
<evidence type="ECO:0000256" key="1">
    <source>
        <dbReference type="ARBA" id="ARBA00000971"/>
    </source>
</evidence>
<dbReference type="SUPFAM" id="SSF109998">
    <property type="entry name" value="Triger factor/SurA peptide-binding domain-like"/>
    <property type="match status" value="1"/>
</dbReference>
<evidence type="ECO:0000313" key="8">
    <source>
        <dbReference type="EMBL" id="NDJ17104.1"/>
    </source>
</evidence>
<evidence type="ECO:0000256" key="3">
    <source>
        <dbReference type="ARBA" id="ARBA00022729"/>
    </source>
</evidence>
<sequence>MDAKAFLTVDEEALSLRQCLRYLQTSGKLQGFLGDILRQYILEHELENREDLNINPAVIEQAVIDFRLQQQLTDPKVFQEWLNRNGLDYTTFHNQISSNFKVEKLKQVATEPKLQEYFIERKVFLDRVVLSRIIVENQELAEELKIQVHEGASFEELAREHSVADDRIANGMMGPVSRGTMPDNVRAEIDSANVGDLVGPLEIENRWALFRVEQVLPASLDNAQLSQMLRNELFDRWMGEKIQKMTVKLQVGED</sequence>
<evidence type="ECO:0000256" key="6">
    <source>
        <dbReference type="PROSITE-ProRule" id="PRU00278"/>
    </source>
</evidence>
<dbReference type="InterPro" id="IPR046357">
    <property type="entry name" value="PPIase_dom_sf"/>
</dbReference>
<feature type="domain" description="PpiC" evidence="7">
    <location>
        <begin position="125"/>
        <end position="214"/>
    </location>
</feature>
<keyword evidence="5 6" id="KW-0413">Isomerase</keyword>
<evidence type="ECO:0000259" key="7">
    <source>
        <dbReference type="PROSITE" id="PS50198"/>
    </source>
</evidence>
<dbReference type="InterPro" id="IPR000297">
    <property type="entry name" value="PPIase_PpiC"/>
</dbReference>
<dbReference type="Gene3D" id="3.10.50.40">
    <property type="match status" value="1"/>
</dbReference>
<dbReference type="RefSeq" id="WP_162422612.1">
    <property type="nucleotide sequence ID" value="NZ_WVIE01000006.1"/>
</dbReference>
<keyword evidence="4 6" id="KW-0697">Rotamase</keyword>
<accession>A0A8J8CHW1</accession>
<name>A0A8J8CHW1_9CYAN</name>
<gene>
    <name evidence="8" type="ORF">GS601_07355</name>
</gene>
<dbReference type="InterPro" id="IPR050245">
    <property type="entry name" value="PrsA_foldase"/>
</dbReference>
<dbReference type="AlphaFoldDB" id="A0A8J8CHW1"/>
<dbReference type="PANTHER" id="PTHR47245:SF1">
    <property type="entry name" value="FOLDASE PROTEIN PRSA"/>
    <property type="match status" value="1"/>
</dbReference>
<dbReference type="EC" id="5.2.1.8" evidence="2"/>
<reference evidence="8" key="1">
    <citation type="submission" date="2019-12" db="EMBL/GenBank/DDBJ databases">
        <title>High-Quality draft genome sequences of three cyanobacteria isolated from the limestone walls of the Old Cathedral of Coimbra.</title>
        <authorList>
            <person name="Tiago I."/>
            <person name="Soares F."/>
            <person name="Portugal A."/>
        </authorList>
    </citation>
    <scope>NUCLEOTIDE SEQUENCE</scope>
    <source>
        <strain evidence="8">A</strain>
    </source>
</reference>
<evidence type="ECO:0000256" key="5">
    <source>
        <dbReference type="ARBA" id="ARBA00023235"/>
    </source>
</evidence>
<dbReference type="InterPro" id="IPR027304">
    <property type="entry name" value="Trigger_fact/SurA_dom_sf"/>
</dbReference>
<comment type="catalytic activity">
    <reaction evidence="1">
        <text>[protein]-peptidylproline (omega=180) = [protein]-peptidylproline (omega=0)</text>
        <dbReference type="Rhea" id="RHEA:16237"/>
        <dbReference type="Rhea" id="RHEA-COMP:10747"/>
        <dbReference type="Rhea" id="RHEA-COMP:10748"/>
        <dbReference type="ChEBI" id="CHEBI:83833"/>
        <dbReference type="ChEBI" id="CHEBI:83834"/>
        <dbReference type="EC" id="5.2.1.8"/>
    </reaction>
</comment>
<dbReference type="GO" id="GO:0003755">
    <property type="term" value="F:peptidyl-prolyl cis-trans isomerase activity"/>
    <property type="evidence" value="ECO:0007669"/>
    <property type="project" value="UniProtKB-KW"/>
</dbReference>
<dbReference type="SUPFAM" id="SSF54534">
    <property type="entry name" value="FKBP-like"/>
    <property type="match status" value="1"/>
</dbReference>
<evidence type="ECO:0000256" key="2">
    <source>
        <dbReference type="ARBA" id="ARBA00013194"/>
    </source>
</evidence>
<protein>
    <recommendedName>
        <fullName evidence="2">peptidylprolyl isomerase</fullName>
        <ecNumber evidence="2">5.2.1.8</ecNumber>
    </recommendedName>
</protein>
<comment type="caution">
    <text evidence="8">The sequence shown here is derived from an EMBL/GenBank/DDBJ whole genome shotgun (WGS) entry which is preliminary data.</text>
</comment>
<dbReference type="Pfam" id="PF00639">
    <property type="entry name" value="Rotamase"/>
    <property type="match status" value="1"/>
</dbReference>
<dbReference type="Proteomes" id="UP000646053">
    <property type="component" value="Unassembled WGS sequence"/>
</dbReference>
<proteinExistence type="predicted"/>
<keyword evidence="3" id="KW-0732">Signal</keyword>
<dbReference type="EMBL" id="WVIE01000006">
    <property type="protein sequence ID" value="NDJ17104.1"/>
    <property type="molecule type" value="Genomic_DNA"/>
</dbReference>
<evidence type="ECO:0000313" key="9">
    <source>
        <dbReference type="Proteomes" id="UP000646053"/>
    </source>
</evidence>